<dbReference type="GO" id="GO:0003964">
    <property type="term" value="F:RNA-directed DNA polymerase activity"/>
    <property type="evidence" value="ECO:0007669"/>
    <property type="project" value="UniProtKB-KW"/>
</dbReference>
<accession>A0A8K1G8R4</accession>
<evidence type="ECO:0000256" key="6">
    <source>
        <dbReference type="ARBA" id="ARBA00022918"/>
    </source>
</evidence>
<dbReference type="GO" id="GO:0004519">
    <property type="term" value="F:endonuclease activity"/>
    <property type="evidence" value="ECO:0007669"/>
    <property type="project" value="UniProtKB-KW"/>
</dbReference>
<dbReference type="InterPro" id="IPR036397">
    <property type="entry name" value="RNaseH_sf"/>
</dbReference>
<keyword evidence="9" id="KW-1185">Reference proteome</keyword>
<evidence type="ECO:0000256" key="4">
    <source>
        <dbReference type="ARBA" id="ARBA00022759"/>
    </source>
</evidence>
<keyword evidence="6" id="KW-0695">RNA-directed DNA polymerase</keyword>
<dbReference type="InterPro" id="IPR010661">
    <property type="entry name" value="RVT_thumb"/>
</dbReference>
<dbReference type="EMBL" id="SWJQ01000491">
    <property type="protein sequence ID" value="TRZ13643.1"/>
    <property type="molecule type" value="Genomic_DNA"/>
</dbReference>
<dbReference type="SUPFAM" id="SSF56672">
    <property type="entry name" value="DNA/RNA polymerases"/>
    <property type="match status" value="1"/>
</dbReference>
<dbReference type="Pfam" id="PF06817">
    <property type="entry name" value="RVT_thumb"/>
    <property type="match status" value="1"/>
</dbReference>
<dbReference type="GO" id="GO:0016787">
    <property type="term" value="F:hydrolase activity"/>
    <property type="evidence" value="ECO:0007669"/>
    <property type="project" value="UniProtKB-KW"/>
</dbReference>
<evidence type="ECO:0000313" key="9">
    <source>
        <dbReference type="Proteomes" id="UP000796761"/>
    </source>
</evidence>
<dbReference type="Gene3D" id="3.30.420.10">
    <property type="entry name" value="Ribonuclease H-like superfamily/Ribonuclease H"/>
    <property type="match status" value="1"/>
</dbReference>
<evidence type="ECO:0000256" key="5">
    <source>
        <dbReference type="ARBA" id="ARBA00022801"/>
    </source>
</evidence>
<protein>
    <recommendedName>
        <fullName evidence="7">Reverse transcriptase thumb domain-containing protein</fullName>
    </recommendedName>
</protein>
<evidence type="ECO:0000256" key="2">
    <source>
        <dbReference type="ARBA" id="ARBA00022695"/>
    </source>
</evidence>
<gene>
    <name evidence="8" type="ORF">HGM15179_013459</name>
</gene>
<keyword evidence="4" id="KW-0255">Endonuclease</keyword>
<name>A0A8K1G8R4_9PASS</name>
<dbReference type="InterPro" id="IPR012337">
    <property type="entry name" value="RNaseH-like_sf"/>
</dbReference>
<evidence type="ECO:0000256" key="1">
    <source>
        <dbReference type="ARBA" id="ARBA00022679"/>
    </source>
</evidence>
<dbReference type="OrthoDB" id="9306952at2759"/>
<reference evidence="8" key="1">
    <citation type="submission" date="2019-04" db="EMBL/GenBank/DDBJ databases">
        <title>Genome assembly of Zosterops borbonicus 15179.</title>
        <authorList>
            <person name="Leroy T."/>
            <person name="Anselmetti Y."/>
            <person name="Tilak M.-K."/>
            <person name="Nabholz B."/>
        </authorList>
    </citation>
    <scope>NUCLEOTIDE SEQUENCE</scope>
    <source>
        <strain evidence="8">HGM_15179</strain>
        <tissue evidence="8">Muscle</tissue>
    </source>
</reference>
<evidence type="ECO:0000256" key="3">
    <source>
        <dbReference type="ARBA" id="ARBA00022722"/>
    </source>
</evidence>
<dbReference type="AlphaFoldDB" id="A0A8K1G8R4"/>
<dbReference type="PANTHER" id="PTHR41694">
    <property type="entry name" value="ENDOGENOUS RETROVIRUS GROUP K MEMBER POL PROTEIN"/>
    <property type="match status" value="1"/>
</dbReference>
<dbReference type="GO" id="GO:0035613">
    <property type="term" value="F:RNA stem-loop binding"/>
    <property type="evidence" value="ECO:0007669"/>
    <property type="project" value="TreeGrafter"/>
</dbReference>
<organism evidence="8 9">
    <name type="scientific">Zosterops borbonicus</name>
    <dbReference type="NCBI Taxonomy" id="364589"/>
    <lineage>
        <taxon>Eukaryota</taxon>
        <taxon>Metazoa</taxon>
        <taxon>Chordata</taxon>
        <taxon>Craniata</taxon>
        <taxon>Vertebrata</taxon>
        <taxon>Euteleostomi</taxon>
        <taxon>Archelosauria</taxon>
        <taxon>Archosauria</taxon>
        <taxon>Dinosauria</taxon>
        <taxon>Saurischia</taxon>
        <taxon>Theropoda</taxon>
        <taxon>Coelurosauria</taxon>
        <taxon>Aves</taxon>
        <taxon>Neognathae</taxon>
        <taxon>Neoaves</taxon>
        <taxon>Telluraves</taxon>
        <taxon>Australaves</taxon>
        <taxon>Passeriformes</taxon>
        <taxon>Sylvioidea</taxon>
        <taxon>Zosteropidae</taxon>
        <taxon>Zosterops</taxon>
    </lineage>
</organism>
<comment type="caution">
    <text evidence="8">The sequence shown here is derived from an EMBL/GenBank/DDBJ whole genome shotgun (WGS) entry which is preliminary data.</text>
</comment>
<dbReference type="InterPro" id="IPR043502">
    <property type="entry name" value="DNA/RNA_pol_sf"/>
</dbReference>
<keyword evidence="3" id="KW-0540">Nuclease</keyword>
<dbReference type="Gene3D" id="3.30.70.270">
    <property type="match status" value="1"/>
</dbReference>
<evidence type="ECO:0000313" key="8">
    <source>
        <dbReference type="EMBL" id="TRZ13643.1"/>
    </source>
</evidence>
<dbReference type="PANTHER" id="PTHR41694:SF3">
    <property type="entry name" value="RNA-DIRECTED DNA POLYMERASE-RELATED"/>
    <property type="match status" value="1"/>
</dbReference>
<evidence type="ECO:0000259" key="7">
    <source>
        <dbReference type="Pfam" id="PF06817"/>
    </source>
</evidence>
<dbReference type="SUPFAM" id="SSF53098">
    <property type="entry name" value="Ribonuclease H-like"/>
    <property type="match status" value="1"/>
</dbReference>
<dbReference type="Pfam" id="PF00429">
    <property type="entry name" value="TLV_coat"/>
    <property type="match status" value="1"/>
</dbReference>
<keyword evidence="2" id="KW-0548">Nucleotidyltransferase</keyword>
<dbReference type="Proteomes" id="UP000796761">
    <property type="component" value="Unassembled WGS sequence"/>
</dbReference>
<dbReference type="InterPro" id="IPR043128">
    <property type="entry name" value="Rev_trsase/Diguanyl_cyclase"/>
</dbReference>
<sequence length="411" mass="45746">MLHDMQQLVGSLQWIRNIILIPPEIMPPLYDLQKGKHPWEQKTLTPEASNSLNFIEQQISSGTLARWNPAVPLDLYVHFTKWRGVGALAQGPLDKARPIQWVVMGKPSRAFSPGVECLGNLIMRGRKLTLNHLGIKLAKIFLPFRKQLPALSTAMSEHLALALIGFAREIRYATKPPWTELLSVVDMDLPPKSVQVFASKRNITLVQGIPYNCTGQAIVERANQTLKTKLEVPVNERNSKPADTSETSEAVTLVKTKQYRCLHAILILGLVLIAQAKPESHPYRPFQWLLRNPTMGKVIRDNTLAGAPVWYVGLVDLLHPHLKPIGPGDAMFLSLNQSNPDFTEHCWLCYDTKPPFYEGIAINACLMYLNNPNPVECKWNASRTGITLAHITGQGTCVGNAALAEQSTVPV</sequence>
<keyword evidence="1" id="KW-0808">Transferase</keyword>
<dbReference type="InterPro" id="IPR018154">
    <property type="entry name" value="TLV/ENV_coat_polyprotein"/>
</dbReference>
<feature type="domain" description="Reverse transcriptase thumb" evidence="7">
    <location>
        <begin position="2"/>
        <end position="52"/>
    </location>
</feature>
<keyword evidence="5" id="KW-0378">Hydrolase</keyword>
<proteinExistence type="predicted"/>